<organism evidence="6">
    <name type="scientific">Candidatus Methanosuratincola petrocarbonis</name>
    <name type="common">ex Vanwonterghem et al. 2016</name>
    <dbReference type="NCBI Taxonomy" id="1867261"/>
    <lineage>
        <taxon>Archaea</taxon>
        <taxon>Thermoproteota</taxon>
        <taxon>Methanosuratincolia</taxon>
        <taxon>Candidatus Methanomethylicales</taxon>
        <taxon>Candidatus Methanomethylicaceae</taxon>
        <taxon>Candidatus Methanosuratincola (ex Vanwonterghem et al. 2016)</taxon>
    </lineage>
</organism>
<dbReference type="InterPro" id="IPR036724">
    <property type="entry name" value="Cobalamin-bd_sf"/>
</dbReference>
<dbReference type="InterPro" id="IPR050554">
    <property type="entry name" value="Met_Synthase/Corrinoid"/>
</dbReference>
<dbReference type="InterPro" id="IPR003759">
    <property type="entry name" value="Cbl-bd_cap"/>
</dbReference>
<dbReference type="PROSITE" id="PS51332">
    <property type="entry name" value="B12_BINDING"/>
    <property type="match status" value="1"/>
</dbReference>
<keyword evidence="2" id="KW-0479">Metal-binding</keyword>
<evidence type="ECO:0000259" key="4">
    <source>
        <dbReference type="PROSITE" id="PS51332"/>
    </source>
</evidence>
<dbReference type="GO" id="GO:0050667">
    <property type="term" value="P:homocysteine metabolic process"/>
    <property type="evidence" value="ECO:0007669"/>
    <property type="project" value="TreeGrafter"/>
</dbReference>
<sequence>MGKKMEKEGILKGLTEATIAGDVEKATSLANEAIKAGVDAYEAIMDGCARGMSIVSEKYEKGEMYVPEILCSAEAMYAAMDILRPHLKAERVGAPKKVVLGVVRGDIHDIGKNLVKLMMEAAGFQVIDLGRDVPSEKFVDVSVKEGAEIVGLSSLMTTSMVVMPEVIREIKKKSPKTATMVGGGPLSPELAKAYGADGYAKDASQAVKVAKSLISGVA</sequence>
<dbReference type="PROSITE" id="PS51337">
    <property type="entry name" value="B12_BINDING_NTER"/>
    <property type="match status" value="1"/>
</dbReference>
<evidence type="ECO:0000259" key="5">
    <source>
        <dbReference type="PROSITE" id="PS51337"/>
    </source>
</evidence>
<dbReference type="Pfam" id="PF02310">
    <property type="entry name" value="B12-binding"/>
    <property type="match status" value="1"/>
</dbReference>
<dbReference type="PANTHER" id="PTHR45833:SF1">
    <property type="entry name" value="METHIONINE SYNTHASE"/>
    <property type="match status" value="1"/>
</dbReference>
<dbReference type="GO" id="GO:0046872">
    <property type="term" value="F:metal ion binding"/>
    <property type="evidence" value="ECO:0007669"/>
    <property type="project" value="UniProtKB-KW"/>
</dbReference>
<dbReference type="SUPFAM" id="SSF47644">
    <property type="entry name" value="Methionine synthase domain"/>
    <property type="match status" value="1"/>
</dbReference>
<dbReference type="Gene3D" id="3.40.50.280">
    <property type="entry name" value="Cobalamin-binding domain"/>
    <property type="match status" value="1"/>
</dbReference>
<gene>
    <name evidence="6" type="ORF">ENL91_02745</name>
</gene>
<reference evidence="6" key="1">
    <citation type="journal article" date="2020" name="mSystems">
        <title>Genome- and Community-Level Interaction Insights into Carbon Utilization and Element Cycling Functions of Hydrothermarchaeota in Hydrothermal Sediment.</title>
        <authorList>
            <person name="Zhou Z."/>
            <person name="Liu Y."/>
            <person name="Xu W."/>
            <person name="Pan J."/>
            <person name="Luo Z.H."/>
            <person name="Li M."/>
        </authorList>
    </citation>
    <scope>NUCLEOTIDE SEQUENCE [LARGE SCALE GENOMIC DNA]</scope>
    <source>
        <strain evidence="6">SpSt-1038</strain>
    </source>
</reference>
<dbReference type="EMBL" id="DRVT01000033">
    <property type="protein sequence ID" value="HHI49070.1"/>
    <property type="molecule type" value="Genomic_DNA"/>
</dbReference>
<dbReference type="CDD" id="cd02070">
    <property type="entry name" value="corrinoid_protein_B12-BD"/>
    <property type="match status" value="1"/>
</dbReference>
<dbReference type="AlphaFoldDB" id="A0A7J3V0Q4"/>
<feature type="domain" description="B12-binding" evidence="4">
    <location>
        <begin position="95"/>
        <end position="218"/>
    </location>
</feature>
<feature type="domain" description="B12-binding N-terminal" evidence="5">
    <location>
        <begin position="1"/>
        <end position="95"/>
    </location>
</feature>
<dbReference type="SMART" id="SM01018">
    <property type="entry name" value="B12-binding_2"/>
    <property type="match status" value="1"/>
</dbReference>
<dbReference type="InterPro" id="IPR006158">
    <property type="entry name" value="Cobalamin-bd"/>
</dbReference>
<protein>
    <submittedName>
        <fullName evidence="6">Cobalamin-binding protein</fullName>
    </submittedName>
</protein>
<dbReference type="FunFam" id="3.40.50.280:FF:000003">
    <property type="entry name" value="Dimethylamine methyltransferase corrinoid protein"/>
    <property type="match status" value="1"/>
</dbReference>
<comment type="similarity">
    <text evidence="1">Belongs to the methylamine corrinoid protein family.</text>
</comment>
<dbReference type="Gene3D" id="1.10.1240.10">
    <property type="entry name" value="Methionine synthase domain"/>
    <property type="match status" value="1"/>
</dbReference>
<dbReference type="GO" id="GO:0046653">
    <property type="term" value="P:tetrahydrofolate metabolic process"/>
    <property type="evidence" value="ECO:0007669"/>
    <property type="project" value="TreeGrafter"/>
</dbReference>
<dbReference type="SUPFAM" id="SSF52242">
    <property type="entry name" value="Cobalamin (vitamin B12)-binding domain"/>
    <property type="match status" value="1"/>
</dbReference>
<evidence type="ECO:0000256" key="1">
    <source>
        <dbReference type="ARBA" id="ARBA00010854"/>
    </source>
</evidence>
<dbReference type="GO" id="GO:0008705">
    <property type="term" value="F:methionine synthase activity"/>
    <property type="evidence" value="ECO:0007669"/>
    <property type="project" value="TreeGrafter"/>
</dbReference>
<dbReference type="GO" id="GO:0031419">
    <property type="term" value="F:cobalamin binding"/>
    <property type="evidence" value="ECO:0007669"/>
    <property type="project" value="InterPro"/>
</dbReference>
<dbReference type="Pfam" id="PF02607">
    <property type="entry name" value="B12-binding_2"/>
    <property type="match status" value="1"/>
</dbReference>
<dbReference type="PANTHER" id="PTHR45833">
    <property type="entry name" value="METHIONINE SYNTHASE"/>
    <property type="match status" value="1"/>
</dbReference>
<evidence type="ECO:0000313" key="6">
    <source>
        <dbReference type="EMBL" id="HHI49070.1"/>
    </source>
</evidence>
<proteinExistence type="inferred from homology"/>
<comment type="caution">
    <text evidence="6">The sequence shown here is derived from an EMBL/GenBank/DDBJ whole genome shotgun (WGS) entry which is preliminary data.</text>
</comment>
<name>A0A7J3V0Q4_9CREN</name>
<keyword evidence="3" id="KW-0170">Cobalt</keyword>
<dbReference type="InterPro" id="IPR036594">
    <property type="entry name" value="Meth_synthase_dom"/>
</dbReference>
<evidence type="ECO:0000256" key="2">
    <source>
        <dbReference type="ARBA" id="ARBA00022723"/>
    </source>
</evidence>
<dbReference type="GO" id="GO:0005829">
    <property type="term" value="C:cytosol"/>
    <property type="evidence" value="ECO:0007669"/>
    <property type="project" value="TreeGrafter"/>
</dbReference>
<accession>A0A7J3V0Q4</accession>
<evidence type="ECO:0000256" key="3">
    <source>
        <dbReference type="ARBA" id="ARBA00023285"/>
    </source>
</evidence>